<gene>
    <name evidence="2" type="ORF">WR25_22038</name>
</gene>
<dbReference type="SUPFAM" id="SSF57414">
    <property type="entry name" value="Hairpin loop containing domain-like"/>
    <property type="match status" value="2"/>
</dbReference>
<dbReference type="GO" id="GO:0009653">
    <property type="term" value="P:anatomical structure morphogenesis"/>
    <property type="evidence" value="ECO:0007669"/>
    <property type="project" value="TreeGrafter"/>
</dbReference>
<keyword evidence="3" id="KW-1185">Reference proteome</keyword>
<dbReference type="OrthoDB" id="5814086at2759"/>
<dbReference type="Proteomes" id="UP000218231">
    <property type="component" value="Unassembled WGS sequence"/>
</dbReference>
<proteinExistence type="predicted"/>
<feature type="domain" description="Apple" evidence="1">
    <location>
        <begin position="1"/>
        <end position="57"/>
    </location>
</feature>
<feature type="domain" description="Apple" evidence="1">
    <location>
        <begin position="320"/>
        <end position="407"/>
    </location>
</feature>
<dbReference type="Pfam" id="PF00024">
    <property type="entry name" value="PAN_1"/>
    <property type="match status" value="2"/>
</dbReference>
<dbReference type="Gene3D" id="3.50.4.10">
    <property type="entry name" value="Hepatocyte Growth Factor"/>
    <property type="match status" value="2"/>
</dbReference>
<comment type="caution">
    <text evidence="2">The sequence shown here is derived from an EMBL/GenBank/DDBJ whole genome shotgun (WGS) entry which is preliminary data.</text>
</comment>
<dbReference type="AlphaFoldDB" id="A0A2A2J9M8"/>
<evidence type="ECO:0000313" key="2">
    <source>
        <dbReference type="EMBL" id="PAV58478.1"/>
    </source>
</evidence>
<dbReference type="SMART" id="SM00473">
    <property type="entry name" value="PAN_AP"/>
    <property type="match status" value="2"/>
</dbReference>
<dbReference type="EMBL" id="LIAE01010579">
    <property type="protein sequence ID" value="PAV58478.1"/>
    <property type="molecule type" value="Genomic_DNA"/>
</dbReference>
<dbReference type="InterPro" id="IPR052774">
    <property type="entry name" value="Celegans_DevNeuronal_Protein"/>
</dbReference>
<feature type="non-terminal residue" evidence="2">
    <location>
        <position position="1"/>
    </location>
</feature>
<dbReference type="CDD" id="cd01099">
    <property type="entry name" value="PAN_AP_HGF"/>
    <property type="match status" value="1"/>
</dbReference>
<dbReference type="PANTHER" id="PTHR47327:SF21">
    <property type="entry name" value="APPLE DOMAIN-CONTAINING PROTEIN"/>
    <property type="match status" value="1"/>
</dbReference>
<evidence type="ECO:0000259" key="1">
    <source>
        <dbReference type="PROSITE" id="PS50948"/>
    </source>
</evidence>
<evidence type="ECO:0000313" key="3">
    <source>
        <dbReference type="Proteomes" id="UP000218231"/>
    </source>
</evidence>
<feature type="domain" description="Apple" evidence="1">
    <location>
        <begin position="219"/>
        <end position="310"/>
    </location>
</feature>
<reference evidence="2 3" key="1">
    <citation type="journal article" date="2017" name="Curr. Biol.">
        <title>Genome architecture and evolution of a unichromosomal asexual nematode.</title>
        <authorList>
            <person name="Fradin H."/>
            <person name="Zegar C."/>
            <person name="Gutwein M."/>
            <person name="Lucas J."/>
            <person name="Kovtun M."/>
            <person name="Corcoran D."/>
            <person name="Baugh L.R."/>
            <person name="Kiontke K."/>
            <person name="Gunsalus K."/>
            <person name="Fitch D.H."/>
            <person name="Piano F."/>
        </authorList>
    </citation>
    <scope>NUCLEOTIDE SEQUENCE [LARGE SCALE GENOMIC DNA]</scope>
    <source>
        <strain evidence="2">PF1309</strain>
    </source>
</reference>
<sequence>QSSSLEECEEICFAIPDKCKCAQFDYYKNQCTTYNVESPIERTLTEEQLLFYYRKRREAGGADVSCSLPTLLPTIGSVHLVPDWKCLEQKEAIRLGEASINAAERELEETARKKLSPVAAQFEAPQLDVPTADHEKLAAKPEPQQEDKIGLKAPLPVEAEQSNLLAAALEQTIQETKSEGHAEESATSQTVTVEADVPVVERTADGKLPVEVLPIIPDCPVGENARVQIIDGVEIDSPAPIAFTVTTPERCVQICRSNSLPNGARLSLLCRSAHFERLTGRCHLYSDALNPNGYLEYKPNAQVLYMEKICIADNALPVSCDDVFRRIPQHILFGHATDIVTTASELECIRECVEAKKNRHIDCRSLVFYPDFPSYNCILNVHTRVSRPAFFVPEHVYRVDYVEIAPCASLPIAQLVQGPAISVRSEDSLLQRVENQKGGLGIGVGTVTSDWSEWSSCDKKKKVRHRERICESCKDNIQVNLSYRWFLRGKCYFFGPPFNKDLPETARYPPSNANSFRYR</sequence>
<organism evidence="2 3">
    <name type="scientific">Diploscapter pachys</name>
    <dbReference type="NCBI Taxonomy" id="2018661"/>
    <lineage>
        <taxon>Eukaryota</taxon>
        <taxon>Metazoa</taxon>
        <taxon>Ecdysozoa</taxon>
        <taxon>Nematoda</taxon>
        <taxon>Chromadorea</taxon>
        <taxon>Rhabditida</taxon>
        <taxon>Rhabditina</taxon>
        <taxon>Rhabditomorpha</taxon>
        <taxon>Rhabditoidea</taxon>
        <taxon>Rhabditidae</taxon>
        <taxon>Diploscapter</taxon>
    </lineage>
</organism>
<dbReference type="PROSITE" id="PS50948">
    <property type="entry name" value="PAN"/>
    <property type="match status" value="3"/>
</dbReference>
<protein>
    <recommendedName>
        <fullName evidence="1">Apple domain-containing protein</fullName>
    </recommendedName>
</protein>
<accession>A0A2A2J9M8</accession>
<name>A0A2A2J9M8_9BILA</name>
<dbReference type="InterPro" id="IPR003609">
    <property type="entry name" value="Pan_app"/>
</dbReference>
<dbReference type="PANTHER" id="PTHR47327">
    <property type="entry name" value="FI18240P1-RELATED"/>
    <property type="match status" value="1"/>
</dbReference>